<feature type="region of interest" description="Disordered" evidence="1">
    <location>
        <begin position="1"/>
        <end position="115"/>
    </location>
</feature>
<evidence type="ECO:0000313" key="4">
    <source>
        <dbReference type="EMBL" id="MFB9258860.1"/>
    </source>
</evidence>
<keyword evidence="2" id="KW-1133">Transmembrane helix</keyword>
<keyword evidence="5" id="KW-1185">Reference proteome</keyword>
<feature type="transmembrane region" description="Helical" evidence="2">
    <location>
        <begin position="135"/>
        <end position="161"/>
    </location>
</feature>
<comment type="caution">
    <text evidence="4">The sequence shown here is derived from an EMBL/GenBank/DDBJ whole genome shotgun (WGS) entry which is preliminary data.</text>
</comment>
<evidence type="ECO:0000256" key="1">
    <source>
        <dbReference type="SAM" id="MobiDB-lite"/>
    </source>
</evidence>
<gene>
    <name evidence="4" type="ORF">ACFFVD_03500</name>
</gene>
<protein>
    <submittedName>
        <fullName evidence="4">DUF3566 domain-containing protein</fullName>
    </submittedName>
</protein>
<reference evidence="4 5" key="1">
    <citation type="submission" date="2024-09" db="EMBL/GenBank/DDBJ databases">
        <authorList>
            <person name="Sun Q."/>
            <person name="Mori K."/>
        </authorList>
    </citation>
    <scope>NUCLEOTIDE SEQUENCE [LARGE SCALE GENOMIC DNA]</scope>
    <source>
        <strain evidence="4 5">CCM 7659</strain>
    </source>
</reference>
<dbReference type="Pfam" id="PF12089">
    <property type="entry name" value="DUF3566"/>
    <property type="match status" value="1"/>
</dbReference>
<proteinExistence type="predicted"/>
<evidence type="ECO:0000259" key="3">
    <source>
        <dbReference type="Pfam" id="PF12089"/>
    </source>
</evidence>
<dbReference type="EMBL" id="JBHMDY010000002">
    <property type="protein sequence ID" value="MFB9258860.1"/>
    <property type="molecule type" value="Genomic_DNA"/>
</dbReference>
<evidence type="ECO:0000256" key="2">
    <source>
        <dbReference type="SAM" id="Phobius"/>
    </source>
</evidence>
<accession>A0ABV5JPI9</accession>
<dbReference type="InterPro" id="IPR021949">
    <property type="entry name" value="DUF3566_TM"/>
</dbReference>
<keyword evidence="2" id="KW-0472">Membrane</keyword>
<keyword evidence="2" id="KW-0812">Transmembrane</keyword>
<feature type="compositionally biased region" description="Low complexity" evidence="1">
    <location>
        <begin position="30"/>
        <end position="80"/>
    </location>
</feature>
<name>A0ABV5JPI9_9ACTN</name>
<feature type="domain" description="DUF3566" evidence="3">
    <location>
        <begin position="123"/>
        <end position="234"/>
    </location>
</feature>
<dbReference type="RefSeq" id="WP_182632201.1">
    <property type="nucleotide sequence ID" value="NZ_JAALDM010000122.1"/>
</dbReference>
<sequence length="237" mass="23364">MTEPTDPAAGGPTPKGSAPAPGYGTTGQASQAGSTDSGLSSSSYSSSTPSGADTDSSTSGTAASTSATDGSTAGETATTAFPAASQHRAEGSSGGVSTAHSGGAAGRAAPIVSPTQRRGPLESTLVLRRIDPWSAFTTVLGVMFALYLVWMVAIGVTYLLLSGMGVWDRLGGLLSGVAGDESASVIGPSTIFLYSGGVGLLNVLLLSILATLAVFIYNLAAGLTGGGVQVTLSDRRN</sequence>
<organism evidence="4 5">
    <name type="scientific">Dietzia aerolata</name>
    <dbReference type="NCBI Taxonomy" id="595984"/>
    <lineage>
        <taxon>Bacteria</taxon>
        <taxon>Bacillati</taxon>
        <taxon>Actinomycetota</taxon>
        <taxon>Actinomycetes</taxon>
        <taxon>Mycobacteriales</taxon>
        <taxon>Dietziaceae</taxon>
        <taxon>Dietzia</taxon>
    </lineage>
</organism>
<dbReference type="Proteomes" id="UP001589700">
    <property type="component" value="Unassembled WGS sequence"/>
</dbReference>
<feature type="transmembrane region" description="Helical" evidence="2">
    <location>
        <begin position="191"/>
        <end position="217"/>
    </location>
</feature>
<evidence type="ECO:0000313" key="5">
    <source>
        <dbReference type="Proteomes" id="UP001589700"/>
    </source>
</evidence>